<feature type="transmembrane region" description="Helical" evidence="11">
    <location>
        <begin position="154"/>
        <end position="179"/>
    </location>
</feature>
<gene>
    <name evidence="11 12" type="primary">cobD</name>
    <name evidence="12" type="ORF">EIK79_04565</name>
</gene>
<evidence type="ECO:0000313" key="12">
    <source>
        <dbReference type="EMBL" id="RRJ32502.1"/>
    </source>
</evidence>
<evidence type="ECO:0000256" key="5">
    <source>
        <dbReference type="ARBA" id="ARBA00016185"/>
    </source>
</evidence>
<proteinExistence type="inferred from homology"/>
<keyword evidence="10 11" id="KW-0472">Membrane</keyword>
<dbReference type="Proteomes" id="UP000282322">
    <property type="component" value="Unassembled WGS sequence"/>
</dbReference>
<comment type="function">
    <text evidence="1 11">Converts cobyric acid to cobinamide by the addition of aminopropanol on the F carboxylic group.</text>
</comment>
<feature type="transmembrane region" description="Helical" evidence="11">
    <location>
        <begin position="81"/>
        <end position="100"/>
    </location>
</feature>
<comment type="similarity">
    <text evidence="4 11">Belongs to the CobD/CbiB family.</text>
</comment>
<reference evidence="12 13" key="1">
    <citation type="submission" date="2018-11" db="EMBL/GenBank/DDBJ databases">
        <title>Taxonoimc description of Halomarina strain SPP-AMP-1.</title>
        <authorList>
            <person name="Pal Y."/>
            <person name="Srinivasana K."/>
            <person name="Verma A."/>
            <person name="Kumar P."/>
        </authorList>
    </citation>
    <scope>NUCLEOTIDE SEQUENCE [LARGE SCALE GENOMIC DNA]</scope>
    <source>
        <strain evidence="12 13">SPP-AMP-1</strain>
    </source>
</reference>
<evidence type="ECO:0000256" key="2">
    <source>
        <dbReference type="ARBA" id="ARBA00004651"/>
    </source>
</evidence>
<dbReference type="GO" id="GO:0005886">
    <property type="term" value="C:plasma membrane"/>
    <property type="evidence" value="ECO:0007669"/>
    <property type="project" value="UniProtKB-SubCell"/>
</dbReference>
<sequence>MITGTLAPAASIALALVLDTTVGEFPERVHPVSWLGRMIAPFDREWSRPLVVGGIVGGSVSLLAAGSAGGVVVLVSRIHPWSGVFAAGLVLFVTTSRRLLLDTARSVVTHTATDVPDARTRLRALAGRDATALSAGQIRSGAVESAAENLSDGLVAPLCAFVVLAPVSLALGAAGATAVKAVNTLDSMLGYEHKPVGTVSARLDDLVMWIPARVSALLLAVGSPSALSTQRAWLATVPSPNAGWPMGTLAAVVDCRLEKPDVYTLNPDRPLPSVTVAHRAIQRVSRVSLLAFVLGAVLVTGLRICVAGGMKPWF</sequence>
<dbReference type="GO" id="GO:0015420">
    <property type="term" value="F:ABC-type vitamin B12 transporter activity"/>
    <property type="evidence" value="ECO:0007669"/>
    <property type="project" value="UniProtKB-UniRule"/>
</dbReference>
<keyword evidence="8 11" id="KW-0812">Transmembrane</keyword>
<dbReference type="NCBIfam" id="TIGR00380">
    <property type="entry name" value="cobal_cbiB"/>
    <property type="match status" value="1"/>
</dbReference>
<dbReference type="HAMAP" id="MF_00024">
    <property type="entry name" value="CobD_CbiB"/>
    <property type="match status" value="1"/>
</dbReference>
<dbReference type="EMBL" id="RRCH01000008">
    <property type="protein sequence ID" value="RRJ32502.1"/>
    <property type="molecule type" value="Genomic_DNA"/>
</dbReference>
<evidence type="ECO:0000313" key="13">
    <source>
        <dbReference type="Proteomes" id="UP000282322"/>
    </source>
</evidence>
<protein>
    <recommendedName>
        <fullName evidence="5 11">Probable cobalamin biosynthesis protein CobD</fullName>
    </recommendedName>
</protein>
<keyword evidence="9 11" id="KW-1133">Transmembrane helix</keyword>
<organism evidence="12 13">
    <name type="scientific">Halocatena pleomorpha</name>
    <dbReference type="NCBI Taxonomy" id="1785090"/>
    <lineage>
        <taxon>Archaea</taxon>
        <taxon>Methanobacteriati</taxon>
        <taxon>Methanobacteriota</taxon>
        <taxon>Stenosarchaea group</taxon>
        <taxon>Halobacteria</taxon>
        <taxon>Halobacteriales</taxon>
        <taxon>Natronomonadaceae</taxon>
        <taxon>Halocatena</taxon>
    </lineage>
</organism>
<evidence type="ECO:0000256" key="11">
    <source>
        <dbReference type="HAMAP-Rule" id="MF_00024"/>
    </source>
</evidence>
<evidence type="ECO:0000256" key="8">
    <source>
        <dbReference type="ARBA" id="ARBA00022692"/>
    </source>
</evidence>
<dbReference type="GO" id="GO:0048472">
    <property type="term" value="F:threonine-phosphate decarboxylase activity"/>
    <property type="evidence" value="ECO:0007669"/>
    <property type="project" value="InterPro"/>
</dbReference>
<keyword evidence="7 11" id="KW-0169">Cobalamin biosynthesis</keyword>
<dbReference type="InterPro" id="IPR004485">
    <property type="entry name" value="Cobalamin_biosynth_CobD/CbiB"/>
</dbReference>
<evidence type="ECO:0000256" key="4">
    <source>
        <dbReference type="ARBA" id="ARBA00006263"/>
    </source>
</evidence>
<accession>A0A3P3RGC9</accession>
<evidence type="ECO:0000256" key="10">
    <source>
        <dbReference type="ARBA" id="ARBA00023136"/>
    </source>
</evidence>
<dbReference type="PANTHER" id="PTHR34308:SF1">
    <property type="entry name" value="COBALAMIN BIOSYNTHESIS PROTEIN CBIB"/>
    <property type="match status" value="1"/>
</dbReference>
<dbReference type="UniPathway" id="UPA00148"/>
<feature type="transmembrane region" description="Helical" evidence="11">
    <location>
        <begin position="50"/>
        <end position="74"/>
    </location>
</feature>
<keyword evidence="6 11" id="KW-1003">Cell membrane</keyword>
<dbReference type="GO" id="GO:0009236">
    <property type="term" value="P:cobalamin biosynthetic process"/>
    <property type="evidence" value="ECO:0007669"/>
    <property type="project" value="UniProtKB-UniRule"/>
</dbReference>
<evidence type="ECO:0000256" key="6">
    <source>
        <dbReference type="ARBA" id="ARBA00022475"/>
    </source>
</evidence>
<dbReference type="OrthoDB" id="46105at2157"/>
<name>A0A3P3RGC9_9EURY</name>
<evidence type="ECO:0000256" key="1">
    <source>
        <dbReference type="ARBA" id="ARBA00003384"/>
    </source>
</evidence>
<comment type="caution">
    <text evidence="11">Lacks conserved residue(s) required for the propagation of feature annotation.</text>
</comment>
<dbReference type="AlphaFoldDB" id="A0A3P3RGC9"/>
<comment type="caution">
    <text evidence="12">The sequence shown here is derived from an EMBL/GenBank/DDBJ whole genome shotgun (WGS) entry which is preliminary data.</text>
</comment>
<keyword evidence="13" id="KW-1185">Reference proteome</keyword>
<evidence type="ECO:0000256" key="3">
    <source>
        <dbReference type="ARBA" id="ARBA00004953"/>
    </source>
</evidence>
<feature type="transmembrane region" description="Helical" evidence="11">
    <location>
        <begin position="289"/>
        <end position="310"/>
    </location>
</feature>
<evidence type="ECO:0000256" key="9">
    <source>
        <dbReference type="ARBA" id="ARBA00022989"/>
    </source>
</evidence>
<evidence type="ECO:0000256" key="7">
    <source>
        <dbReference type="ARBA" id="ARBA00022573"/>
    </source>
</evidence>
<dbReference type="PANTHER" id="PTHR34308">
    <property type="entry name" value="COBALAMIN BIOSYNTHESIS PROTEIN CBIB"/>
    <property type="match status" value="1"/>
</dbReference>
<dbReference type="RefSeq" id="WP_124953961.1">
    <property type="nucleotide sequence ID" value="NZ_RRCH01000008.1"/>
</dbReference>
<dbReference type="Pfam" id="PF03186">
    <property type="entry name" value="CobD_Cbib"/>
    <property type="match status" value="1"/>
</dbReference>
<comment type="subcellular location">
    <subcellularLocation>
        <location evidence="2 11">Cell membrane</location>
        <topology evidence="2 11">Multi-pass membrane protein</topology>
    </subcellularLocation>
</comment>
<comment type="pathway">
    <text evidence="3 11">Cofactor biosynthesis; adenosylcobalamin biosynthesis.</text>
</comment>